<keyword evidence="2" id="KW-1133">Transmembrane helix</keyword>
<name>A0A401U5W1_9BACT</name>
<sequence length="747" mass="84838">MGRDFITWIKKNSSEVLLGASIILVLILTILAATIAAYIIGPVIMAFLVLFLIQIRKTEKLKVLQLKALDNSNREQLLNNGKPFNSDNVVSDITDNLRYATEFVREIGKGNFNARLEGITDETFDLNKENLAGELVSMKVQMKASAEEEKKRVWATEGLANFGELLRTANHDMTKLSEEVIIFVVKYLKANQGGVFILNDEDENNKFLELKASYAFERKKYLTRKIAIGEGLVGQAYLEKATIHLKKIPKNYITITSGLGGANPHTLILVPLKIEQEVVGVLEVASFRDFEQHEIVFCEKIGESIASTFSAVKVNERTRILLDQSQQQAEEMRAQEEEMRQNMEELQATQESMERVAKESQDKEAYLRSILDAAKDAMMTIDRNYKVAVINKFIYQSFKVQGIELKEGMDVFSFTKGDRAAVKDRYDRVFHGETIVFNEEYFGKHYEITTTPVYNQENEIMGACVFTKDITNDVLLKNKSEELLKLESRKAEEILANRKLLLDLTRNEHVQNGDLSLALEAVTKSLTQRFGITRSAVWAYHSETKSIELVKLYEQEKNSFTAGMTLYKKDLPRYFESIETEEVIVAQDAFNHEAIAEFKTGYLDVLNIKSMLDVPFFINGKVGGVICCEHQGIQKPWSPEEVDFAKSVADIITIAYKSAGMKEMLIEAERKSEALKEQEQSLRQNMQRLSAMQDEMQQKEVGYQQTIASLEKPGAKSATSKGLESVEHDLRIQLEALRMTQESLKNK</sequence>
<keyword evidence="1" id="KW-0175">Coiled coil</keyword>
<dbReference type="SMART" id="SM00065">
    <property type="entry name" value="GAF"/>
    <property type="match status" value="2"/>
</dbReference>
<keyword evidence="2" id="KW-0472">Membrane</keyword>
<evidence type="ECO:0000259" key="3">
    <source>
        <dbReference type="SMART" id="SM00065"/>
    </source>
</evidence>
<keyword evidence="5" id="KW-1185">Reference proteome</keyword>
<feature type="coiled-coil region" evidence="1">
    <location>
        <begin position="315"/>
        <end position="363"/>
    </location>
</feature>
<proteinExistence type="predicted"/>
<dbReference type="Gene3D" id="3.30.450.20">
    <property type="entry name" value="PAS domain"/>
    <property type="match status" value="1"/>
</dbReference>
<evidence type="ECO:0000256" key="2">
    <source>
        <dbReference type="SAM" id="Phobius"/>
    </source>
</evidence>
<protein>
    <recommendedName>
        <fullName evidence="3">GAF domain-containing protein</fullName>
    </recommendedName>
</protein>
<organism evidence="4 5">
    <name type="scientific">Chryseotalea sanaruensis</name>
    <dbReference type="NCBI Taxonomy" id="2482724"/>
    <lineage>
        <taxon>Bacteria</taxon>
        <taxon>Pseudomonadati</taxon>
        <taxon>Bacteroidota</taxon>
        <taxon>Cytophagia</taxon>
        <taxon>Cytophagales</taxon>
        <taxon>Chryseotaleaceae</taxon>
        <taxon>Chryseotalea</taxon>
    </lineage>
</organism>
<dbReference type="SUPFAM" id="SSF55785">
    <property type="entry name" value="PYP-like sensor domain (PAS domain)"/>
    <property type="match status" value="1"/>
</dbReference>
<dbReference type="EMBL" id="BHXQ01000001">
    <property type="protein sequence ID" value="GCC50176.1"/>
    <property type="molecule type" value="Genomic_DNA"/>
</dbReference>
<dbReference type="InterPro" id="IPR003018">
    <property type="entry name" value="GAF"/>
</dbReference>
<dbReference type="Pfam" id="PF13185">
    <property type="entry name" value="GAF_2"/>
    <property type="match status" value="1"/>
</dbReference>
<accession>A0A401U5W1</accession>
<dbReference type="Gene3D" id="3.30.450.40">
    <property type="match status" value="2"/>
</dbReference>
<dbReference type="InterPro" id="IPR035965">
    <property type="entry name" value="PAS-like_dom_sf"/>
</dbReference>
<dbReference type="OrthoDB" id="1109395at2"/>
<feature type="coiled-coil region" evidence="1">
    <location>
        <begin position="658"/>
        <end position="699"/>
    </location>
</feature>
<gene>
    <name evidence="4" type="ORF">SanaruYs_03910</name>
</gene>
<keyword evidence="2" id="KW-0812">Transmembrane</keyword>
<dbReference type="InterPro" id="IPR029016">
    <property type="entry name" value="GAF-like_dom_sf"/>
</dbReference>
<feature type="domain" description="GAF" evidence="3">
    <location>
        <begin position="514"/>
        <end position="666"/>
    </location>
</feature>
<dbReference type="InterPro" id="IPR013656">
    <property type="entry name" value="PAS_4"/>
</dbReference>
<evidence type="ECO:0000313" key="5">
    <source>
        <dbReference type="Proteomes" id="UP000288227"/>
    </source>
</evidence>
<feature type="transmembrane region" description="Helical" evidence="2">
    <location>
        <begin position="20"/>
        <end position="53"/>
    </location>
</feature>
<evidence type="ECO:0000313" key="4">
    <source>
        <dbReference type="EMBL" id="GCC50176.1"/>
    </source>
</evidence>
<dbReference type="RefSeq" id="WP_127120827.1">
    <property type="nucleotide sequence ID" value="NZ_BHXQ01000001.1"/>
</dbReference>
<comment type="caution">
    <text evidence="4">The sequence shown here is derived from an EMBL/GenBank/DDBJ whole genome shotgun (WGS) entry which is preliminary data.</text>
</comment>
<dbReference type="Proteomes" id="UP000288227">
    <property type="component" value="Unassembled WGS sequence"/>
</dbReference>
<feature type="domain" description="GAF" evidence="3">
    <location>
        <begin position="172"/>
        <end position="319"/>
    </location>
</feature>
<dbReference type="Pfam" id="PF01590">
    <property type="entry name" value="GAF"/>
    <property type="match status" value="1"/>
</dbReference>
<dbReference type="AlphaFoldDB" id="A0A401U5W1"/>
<dbReference type="Pfam" id="PF08448">
    <property type="entry name" value="PAS_4"/>
    <property type="match status" value="1"/>
</dbReference>
<dbReference type="SUPFAM" id="SSF55781">
    <property type="entry name" value="GAF domain-like"/>
    <property type="match status" value="2"/>
</dbReference>
<evidence type="ECO:0000256" key="1">
    <source>
        <dbReference type="SAM" id="Coils"/>
    </source>
</evidence>
<reference evidence="4 5" key="1">
    <citation type="submission" date="2018-11" db="EMBL/GenBank/DDBJ databases">
        <title>Chryseotalea sanarue gen. nov., sp., nov., a member of the family Cytophagaceae, isolated from a brackish lake in Hamamatsu Japan.</title>
        <authorList>
            <person name="Maejima Y."/>
            <person name="Iino T."/>
            <person name="Muraguchi Y."/>
            <person name="Fukuda K."/>
            <person name="Ohkuma M."/>
            <person name="Moriuchi R."/>
            <person name="Dohra H."/>
            <person name="Kimbara K."/>
            <person name="Shintani M."/>
        </authorList>
    </citation>
    <scope>NUCLEOTIDE SEQUENCE [LARGE SCALE GENOMIC DNA]</scope>
    <source>
        <strain evidence="4 5">Ys</strain>
    </source>
</reference>